<dbReference type="Pfam" id="PF00821">
    <property type="entry name" value="PEPCK_GTP"/>
    <property type="match status" value="1"/>
</dbReference>
<dbReference type="GO" id="GO:0004613">
    <property type="term" value="F:phosphoenolpyruvate carboxykinase (GTP) activity"/>
    <property type="evidence" value="ECO:0007669"/>
    <property type="project" value="TreeGrafter"/>
</dbReference>
<organism evidence="2 3">
    <name type="scientific">candidate division MSBL1 archaeon SCGC-AAA382K21</name>
    <dbReference type="NCBI Taxonomy" id="1698283"/>
    <lineage>
        <taxon>Archaea</taxon>
        <taxon>Methanobacteriati</taxon>
        <taxon>Methanobacteriota</taxon>
        <taxon>candidate division MSBL1</taxon>
    </lineage>
</organism>
<sequence>MSNLDFLSISIGDYIKNQIEFGEKLDNSPRIFSVNYFLKDENGEYLNGMLDKKVWLKWMELRTQGDVEAIRTPTGLIPIYEDLKKLFKKTLGKEYTKEDYSEQFKIRVPEHLSKIERIRKIYEEDVENSPELLFEELEKQKKRLEEAREIHGDYIPPDELR</sequence>
<reference evidence="2 3" key="1">
    <citation type="journal article" date="2016" name="Sci. Rep.">
        <title>Metabolic traits of an uncultured archaeal lineage -MSBL1- from brine pools of the Red Sea.</title>
        <authorList>
            <person name="Mwirichia R."/>
            <person name="Alam I."/>
            <person name="Rashid M."/>
            <person name="Vinu M."/>
            <person name="Ba-Alawi W."/>
            <person name="Anthony Kamau A."/>
            <person name="Kamanda Ngugi D."/>
            <person name="Goker M."/>
            <person name="Klenk H.P."/>
            <person name="Bajic V."/>
            <person name="Stingl U."/>
        </authorList>
    </citation>
    <scope>NUCLEOTIDE SEQUENCE [LARGE SCALE GENOMIC DNA]</scope>
    <source>
        <strain evidence="2">SCGC-AAA382K21</strain>
    </source>
</reference>
<dbReference type="InterPro" id="IPR035077">
    <property type="entry name" value="PEP_carboxykinase_GTP_C"/>
</dbReference>
<dbReference type="PATRIC" id="fig|1698283.3.peg.50"/>
<dbReference type="GO" id="GO:0071333">
    <property type="term" value="P:cellular response to glucose stimulus"/>
    <property type="evidence" value="ECO:0007669"/>
    <property type="project" value="TreeGrafter"/>
</dbReference>
<dbReference type="GO" id="GO:0005525">
    <property type="term" value="F:GTP binding"/>
    <property type="evidence" value="ECO:0007669"/>
    <property type="project" value="InterPro"/>
</dbReference>
<dbReference type="EMBL" id="LHYH01000015">
    <property type="protein sequence ID" value="KXB07027.1"/>
    <property type="molecule type" value="Genomic_DNA"/>
</dbReference>
<proteinExistence type="predicted"/>
<dbReference type="GO" id="GO:0030145">
    <property type="term" value="F:manganese ion binding"/>
    <property type="evidence" value="ECO:0007669"/>
    <property type="project" value="TreeGrafter"/>
</dbReference>
<dbReference type="PANTHER" id="PTHR11561">
    <property type="entry name" value="PHOSPHOENOLPYRUVATE CARBOXYKINASE"/>
    <property type="match status" value="1"/>
</dbReference>
<dbReference type="GO" id="GO:0005829">
    <property type="term" value="C:cytosol"/>
    <property type="evidence" value="ECO:0007669"/>
    <property type="project" value="TreeGrafter"/>
</dbReference>
<accession>A0A133VKS8</accession>
<dbReference type="SUPFAM" id="SSF53795">
    <property type="entry name" value="PEP carboxykinase-like"/>
    <property type="match status" value="1"/>
</dbReference>
<feature type="domain" description="Phosphoenolpyruvate carboxykinase C-terminal P-loop" evidence="1">
    <location>
        <begin position="1"/>
        <end position="143"/>
    </location>
</feature>
<dbReference type="GO" id="GO:0046327">
    <property type="term" value="P:glycerol biosynthetic process from pyruvate"/>
    <property type="evidence" value="ECO:0007669"/>
    <property type="project" value="TreeGrafter"/>
</dbReference>
<gene>
    <name evidence="2" type="ORF">AKJ54_00835</name>
</gene>
<dbReference type="GO" id="GO:0042594">
    <property type="term" value="P:response to starvation"/>
    <property type="evidence" value="ECO:0007669"/>
    <property type="project" value="TreeGrafter"/>
</dbReference>
<dbReference type="PANTHER" id="PTHR11561:SF0">
    <property type="entry name" value="PHOSPHOENOLPYRUVATE CARBOXYKINASE [GTP]-RELATED"/>
    <property type="match status" value="1"/>
</dbReference>
<dbReference type="GO" id="GO:0006107">
    <property type="term" value="P:oxaloacetate metabolic process"/>
    <property type="evidence" value="ECO:0007669"/>
    <property type="project" value="TreeGrafter"/>
</dbReference>
<dbReference type="AlphaFoldDB" id="A0A133VKS8"/>
<name>A0A133VKS8_9EURY</name>
<evidence type="ECO:0000313" key="3">
    <source>
        <dbReference type="Proteomes" id="UP000070504"/>
    </source>
</evidence>
<evidence type="ECO:0000313" key="2">
    <source>
        <dbReference type="EMBL" id="KXB07027.1"/>
    </source>
</evidence>
<dbReference type="GO" id="GO:0006094">
    <property type="term" value="P:gluconeogenesis"/>
    <property type="evidence" value="ECO:0007669"/>
    <property type="project" value="InterPro"/>
</dbReference>
<dbReference type="GO" id="GO:0033993">
    <property type="term" value="P:response to lipid"/>
    <property type="evidence" value="ECO:0007669"/>
    <property type="project" value="TreeGrafter"/>
</dbReference>
<dbReference type="GO" id="GO:0019543">
    <property type="term" value="P:propionate catabolic process"/>
    <property type="evidence" value="ECO:0007669"/>
    <property type="project" value="TreeGrafter"/>
</dbReference>
<comment type="caution">
    <text evidence="2">The sequence shown here is derived from an EMBL/GenBank/DDBJ whole genome shotgun (WGS) entry which is preliminary data.</text>
</comment>
<dbReference type="InterPro" id="IPR013035">
    <property type="entry name" value="PEP_carboxykinase_C"/>
</dbReference>
<dbReference type="InterPro" id="IPR008209">
    <property type="entry name" value="PEP_carboxykinase_GTP"/>
</dbReference>
<keyword evidence="3" id="KW-1185">Reference proteome</keyword>
<protein>
    <recommendedName>
        <fullName evidence="1">Phosphoenolpyruvate carboxykinase C-terminal P-loop domain-containing protein</fullName>
    </recommendedName>
</protein>
<dbReference type="Gene3D" id="3.90.228.20">
    <property type="match status" value="1"/>
</dbReference>
<dbReference type="Proteomes" id="UP000070504">
    <property type="component" value="Unassembled WGS sequence"/>
</dbReference>
<evidence type="ECO:0000259" key="1">
    <source>
        <dbReference type="Pfam" id="PF00821"/>
    </source>
</evidence>